<evidence type="ECO:0008006" key="7">
    <source>
        <dbReference type="Google" id="ProtNLM"/>
    </source>
</evidence>
<proteinExistence type="inferred from homology"/>
<evidence type="ECO:0000256" key="2">
    <source>
        <dbReference type="ARBA" id="ARBA00022679"/>
    </source>
</evidence>
<feature type="non-terminal residue" evidence="5">
    <location>
        <position position="115"/>
    </location>
</feature>
<dbReference type="InterPro" id="IPR027417">
    <property type="entry name" value="P-loop_NTPase"/>
</dbReference>
<dbReference type="PANTHER" id="PTHR11088:SF60">
    <property type="entry name" value="TRNA DIMETHYLALLYLTRANSFERASE"/>
    <property type="match status" value="1"/>
</dbReference>
<evidence type="ECO:0000256" key="3">
    <source>
        <dbReference type="ARBA" id="ARBA00022741"/>
    </source>
</evidence>
<accession>A0ABV2ASD5</accession>
<comment type="similarity">
    <text evidence="1">Belongs to the IPP transferase family.</text>
</comment>
<comment type="caution">
    <text evidence="5">The sequence shown here is derived from an EMBL/GenBank/DDBJ whole genome shotgun (WGS) entry which is preliminary data.</text>
</comment>
<keyword evidence="3" id="KW-0547">Nucleotide-binding</keyword>
<keyword evidence="4" id="KW-0067">ATP-binding</keyword>
<dbReference type="Proteomes" id="UP001439008">
    <property type="component" value="Unassembled WGS sequence"/>
</dbReference>
<dbReference type="InterPro" id="IPR039657">
    <property type="entry name" value="Dimethylallyltransferase"/>
</dbReference>
<evidence type="ECO:0000313" key="5">
    <source>
        <dbReference type="EMBL" id="MES1922573.1"/>
    </source>
</evidence>
<reference evidence="5 6" key="1">
    <citation type="journal article" date="2024" name="BMC Biol.">
        <title>Comparative genomics of Ascetosporea gives new insight into the evolutionary basis for animal parasitism in Rhizaria.</title>
        <authorList>
            <person name="Hiltunen Thoren M."/>
            <person name="Onut-Brannstrom I."/>
            <person name="Alfjorden A."/>
            <person name="Peckova H."/>
            <person name="Swords F."/>
            <person name="Hooper C."/>
            <person name="Holzer A.S."/>
            <person name="Bass D."/>
            <person name="Burki F."/>
        </authorList>
    </citation>
    <scope>NUCLEOTIDE SEQUENCE [LARGE SCALE GENOMIC DNA]</scope>
    <source>
        <strain evidence="5">20-A016</strain>
    </source>
</reference>
<keyword evidence="2" id="KW-0808">Transferase</keyword>
<dbReference type="PANTHER" id="PTHR11088">
    <property type="entry name" value="TRNA DIMETHYLALLYLTRANSFERASE"/>
    <property type="match status" value="1"/>
</dbReference>
<evidence type="ECO:0000256" key="1">
    <source>
        <dbReference type="ARBA" id="ARBA00005842"/>
    </source>
</evidence>
<keyword evidence="6" id="KW-1185">Reference proteome</keyword>
<sequence>MKNKLIMIIGSTATGKSKLAVELAEHFNTEIISADSIKVYKGLNIASAKILEEKRKNVKFHLLSIKEPQFDFTIEDLYSKNKVPIVSGGTFYYSTSLFTNNYMTTKNFGEEILSD</sequence>
<evidence type="ECO:0000313" key="6">
    <source>
        <dbReference type="Proteomes" id="UP001439008"/>
    </source>
</evidence>
<dbReference type="Gene3D" id="3.40.50.300">
    <property type="entry name" value="P-loop containing nucleotide triphosphate hydrolases"/>
    <property type="match status" value="1"/>
</dbReference>
<dbReference type="Pfam" id="PF01715">
    <property type="entry name" value="IPPT"/>
    <property type="match status" value="1"/>
</dbReference>
<dbReference type="SUPFAM" id="SSF52540">
    <property type="entry name" value="P-loop containing nucleoside triphosphate hydrolases"/>
    <property type="match status" value="1"/>
</dbReference>
<organism evidence="5 6">
    <name type="scientific">Bonamia ostreae</name>
    <dbReference type="NCBI Taxonomy" id="126728"/>
    <lineage>
        <taxon>Eukaryota</taxon>
        <taxon>Sar</taxon>
        <taxon>Rhizaria</taxon>
        <taxon>Endomyxa</taxon>
        <taxon>Ascetosporea</taxon>
        <taxon>Haplosporida</taxon>
        <taxon>Bonamia</taxon>
    </lineage>
</organism>
<evidence type="ECO:0000256" key="4">
    <source>
        <dbReference type="ARBA" id="ARBA00022840"/>
    </source>
</evidence>
<gene>
    <name evidence="5" type="ORF">MHBO_004088</name>
</gene>
<name>A0ABV2ASD5_9EUKA</name>
<dbReference type="EMBL" id="JBDODL010003120">
    <property type="protein sequence ID" value="MES1922573.1"/>
    <property type="molecule type" value="Genomic_DNA"/>
</dbReference>
<protein>
    <recommendedName>
        <fullName evidence="7">tRNA (Adenosine(37)-N6)-dimethylallyltransferase MiaA</fullName>
    </recommendedName>
</protein>